<feature type="domain" description="Thiamine pyrophosphate enzyme TPP-binding" evidence="2">
    <location>
        <begin position="56"/>
        <end position="203"/>
    </location>
</feature>
<dbReference type="InterPro" id="IPR011766">
    <property type="entry name" value="TPP_enzyme_TPP-bd"/>
</dbReference>
<dbReference type="EC" id="1.2.-.-" evidence="3"/>
<keyword evidence="4" id="KW-1185">Reference proteome</keyword>
<dbReference type="GO" id="GO:0044281">
    <property type="term" value="P:small molecule metabolic process"/>
    <property type="evidence" value="ECO:0007669"/>
    <property type="project" value="UniProtKB-ARBA"/>
</dbReference>
<accession>A0A517S8N9</accession>
<dbReference type="Gene3D" id="3.40.50.970">
    <property type="match status" value="1"/>
</dbReference>
<dbReference type="OrthoDB" id="9775140at2"/>
<reference evidence="3 4" key="1">
    <citation type="submission" date="2019-02" db="EMBL/GenBank/DDBJ databases">
        <title>Deep-cultivation of Planctomycetes and their phenomic and genomic characterization uncovers novel biology.</title>
        <authorList>
            <person name="Wiegand S."/>
            <person name="Jogler M."/>
            <person name="Boedeker C."/>
            <person name="Pinto D."/>
            <person name="Vollmers J."/>
            <person name="Rivas-Marin E."/>
            <person name="Kohn T."/>
            <person name="Peeters S.H."/>
            <person name="Heuer A."/>
            <person name="Rast P."/>
            <person name="Oberbeckmann S."/>
            <person name="Bunk B."/>
            <person name="Jeske O."/>
            <person name="Meyerdierks A."/>
            <person name="Storesund J.E."/>
            <person name="Kallscheuer N."/>
            <person name="Luecker S."/>
            <person name="Lage O.M."/>
            <person name="Pohl T."/>
            <person name="Merkel B.J."/>
            <person name="Hornburger P."/>
            <person name="Mueller R.-W."/>
            <person name="Bruemmer F."/>
            <person name="Labrenz M."/>
            <person name="Spormann A.M."/>
            <person name="Op den Camp H."/>
            <person name="Overmann J."/>
            <person name="Amann R."/>
            <person name="Jetten M.S.M."/>
            <person name="Mascher T."/>
            <person name="Medema M.H."/>
            <person name="Devos D.P."/>
            <person name="Kaster A.-K."/>
            <person name="Ovreas L."/>
            <person name="Rohde M."/>
            <person name="Galperin M.Y."/>
            <person name="Jogler C."/>
        </authorList>
    </citation>
    <scope>NUCLEOTIDE SEQUENCE [LARGE SCALE GENOMIC DNA]</scope>
    <source>
        <strain evidence="3 4">Pan44</strain>
    </source>
</reference>
<organism evidence="3 4">
    <name type="scientific">Caulifigura coniformis</name>
    <dbReference type="NCBI Taxonomy" id="2527983"/>
    <lineage>
        <taxon>Bacteria</taxon>
        <taxon>Pseudomonadati</taxon>
        <taxon>Planctomycetota</taxon>
        <taxon>Planctomycetia</taxon>
        <taxon>Planctomycetales</taxon>
        <taxon>Planctomycetaceae</taxon>
        <taxon>Caulifigura</taxon>
    </lineage>
</organism>
<dbReference type="PANTHER" id="PTHR48084:SF4">
    <property type="entry name" value="2-OXOGLUTARATE OXIDOREDUCTASE SUBUNIT KORB"/>
    <property type="match status" value="1"/>
</dbReference>
<dbReference type="CDD" id="cd03375">
    <property type="entry name" value="TPP_OGFOR"/>
    <property type="match status" value="1"/>
</dbReference>
<dbReference type="RefSeq" id="WP_145026888.1">
    <property type="nucleotide sequence ID" value="NZ_CP036271.1"/>
</dbReference>
<evidence type="ECO:0000256" key="1">
    <source>
        <dbReference type="ARBA" id="ARBA00023002"/>
    </source>
</evidence>
<sequence length="340" mass="37083">MSTITPLPVLTPKDFASDQEIRWCPRCGDYSILAQVKKILPTLGVPREKFVFVSGIGCSSRFPYYLNTYGVHGIHGRAPAIATGLKLSRPDLQVWVITGDGDALSIGGNHLLHAIRRNVNLKILLFNNQIYGLTKGQYSPTSPQGQKTKSTPFGAVDRPLSPLSVAIGAGATFAARSVDVDIQHLTMVLERAAHHEGTAFVEVYQDCNVFNTGAFEYASDKATKNEHCIYLEQGKPLVFGKQGERGVRLNGKGLPEIVDVASIASDDLLFHDEQADDPSHAFRLAQMRWPLSPEPMGVFRAVSRPTFDGAVVQQVQDVEAKLGPGNLDELFAGAETWEVV</sequence>
<dbReference type="EMBL" id="CP036271">
    <property type="protein sequence ID" value="QDT52489.1"/>
    <property type="molecule type" value="Genomic_DNA"/>
</dbReference>
<proteinExistence type="predicted"/>
<dbReference type="KEGG" id="ccos:Pan44_05010"/>
<protein>
    <submittedName>
        <fullName evidence="3">2-oxoglutarate oxidoreductase subunit KorB</fullName>
        <ecNumber evidence="3">1.2.-.-</ecNumber>
    </submittedName>
</protein>
<dbReference type="Proteomes" id="UP000315700">
    <property type="component" value="Chromosome"/>
</dbReference>
<keyword evidence="1 3" id="KW-0560">Oxidoreductase</keyword>
<dbReference type="SUPFAM" id="SSF52518">
    <property type="entry name" value="Thiamin diphosphate-binding fold (THDP-binding)"/>
    <property type="match status" value="1"/>
</dbReference>
<gene>
    <name evidence="3" type="primary">korB</name>
    <name evidence="3" type="ORF">Pan44_05010</name>
</gene>
<dbReference type="InterPro" id="IPR051457">
    <property type="entry name" value="2-oxoacid:Fd_oxidoreductase"/>
</dbReference>
<dbReference type="PANTHER" id="PTHR48084">
    <property type="entry name" value="2-OXOGLUTARATE OXIDOREDUCTASE SUBUNIT KORB-RELATED"/>
    <property type="match status" value="1"/>
</dbReference>
<dbReference type="AlphaFoldDB" id="A0A517S8N9"/>
<dbReference type="InParanoid" id="A0A517S8N9"/>
<name>A0A517S8N9_9PLAN</name>
<dbReference type="Pfam" id="PF02775">
    <property type="entry name" value="TPP_enzyme_C"/>
    <property type="match status" value="1"/>
</dbReference>
<dbReference type="GO" id="GO:0045333">
    <property type="term" value="P:cellular respiration"/>
    <property type="evidence" value="ECO:0007669"/>
    <property type="project" value="UniProtKB-ARBA"/>
</dbReference>
<dbReference type="GO" id="GO:0016625">
    <property type="term" value="F:oxidoreductase activity, acting on the aldehyde or oxo group of donors, iron-sulfur protein as acceptor"/>
    <property type="evidence" value="ECO:0007669"/>
    <property type="project" value="UniProtKB-ARBA"/>
</dbReference>
<dbReference type="InterPro" id="IPR029061">
    <property type="entry name" value="THDP-binding"/>
</dbReference>
<evidence type="ECO:0000313" key="4">
    <source>
        <dbReference type="Proteomes" id="UP000315700"/>
    </source>
</evidence>
<evidence type="ECO:0000259" key="2">
    <source>
        <dbReference type="Pfam" id="PF02775"/>
    </source>
</evidence>
<evidence type="ECO:0000313" key="3">
    <source>
        <dbReference type="EMBL" id="QDT52489.1"/>
    </source>
</evidence>
<dbReference type="GO" id="GO:0030976">
    <property type="term" value="F:thiamine pyrophosphate binding"/>
    <property type="evidence" value="ECO:0007669"/>
    <property type="project" value="InterPro"/>
</dbReference>